<dbReference type="Proteomes" id="UP000035199">
    <property type="component" value="Chromosome"/>
</dbReference>
<dbReference type="PATRIC" id="fig|571915.4.peg.576"/>
<keyword evidence="2" id="KW-1185">Reference proteome</keyword>
<evidence type="ECO:0000313" key="1">
    <source>
        <dbReference type="EMBL" id="AKK04888.1"/>
    </source>
</evidence>
<dbReference type="STRING" id="571915.CMUST_02720"/>
<reference evidence="2" key="2">
    <citation type="submission" date="2015-05" db="EMBL/GenBank/DDBJ databases">
        <title>Complete genome sequence of Corynebacterium mustelae DSM 45274, isolated from various tissues of a male ferret with lethal sepsis.</title>
        <authorList>
            <person name="Ruckert C."/>
            <person name="Albersmeier A."/>
            <person name="Winkler A."/>
            <person name="Tauch A."/>
        </authorList>
    </citation>
    <scope>NUCLEOTIDE SEQUENCE [LARGE SCALE GENOMIC DNA]</scope>
    <source>
        <strain evidence="2">DSM 45274</strain>
    </source>
</reference>
<proteinExistence type="predicted"/>
<dbReference type="EMBL" id="CP011542">
    <property type="protein sequence ID" value="AKK04888.1"/>
    <property type="molecule type" value="Genomic_DNA"/>
</dbReference>
<dbReference type="RefSeq" id="WP_047261221.1">
    <property type="nucleotide sequence ID" value="NZ_CP011542.1"/>
</dbReference>
<name>A0A0G3GZA6_9CORY</name>
<protein>
    <submittedName>
        <fullName evidence="1">Uncharacterized protein</fullName>
    </submittedName>
</protein>
<sequence length="286" mass="31733">MSKRSSLDEQRVVLSQVLVKFGLPDRLPSRHVSVSDDVVLAMVEHAPEIVSDLLDYPLVLGEFVSCVADHVKAKHASRWDAAVAAFHALPSRVDGDVLRNNRRVNAVRMLGKLMGGSKKRVAELVGLIASGDARDFLFVLTGLLPKLSQEQWDVIAPKFDDFETQSSLRGSVAKTRERLVKNGVVPWFPSVVNEKVEQHPEIIVGKIDALFKGLADKTKDSHDVASVIFYATPYLSQEQWDRLVPLVKTKEDKKSIALLVDAWADVLAEKGINPWLPWAAEIKKAT</sequence>
<dbReference type="KEGG" id="cmv:CMUST_02720"/>
<evidence type="ECO:0000313" key="2">
    <source>
        <dbReference type="Proteomes" id="UP000035199"/>
    </source>
</evidence>
<reference evidence="1 2" key="1">
    <citation type="journal article" date="2015" name="Genome Announc.">
        <title>Complete Genome Sequence of the Type Strain Corynebacterium mustelae DSM 45274, Isolated from Various Tissues of a Male Ferret with Lethal Sepsis.</title>
        <authorList>
            <person name="Ruckert C."/>
            <person name="Eimer J."/>
            <person name="Winkler A."/>
            <person name="Tauch A."/>
        </authorList>
    </citation>
    <scope>NUCLEOTIDE SEQUENCE [LARGE SCALE GENOMIC DNA]</scope>
    <source>
        <strain evidence="1 2">DSM 45274</strain>
    </source>
</reference>
<gene>
    <name evidence="1" type="ORF">CMUST_02720</name>
</gene>
<organism evidence="1 2">
    <name type="scientific">Corynebacterium mustelae</name>
    <dbReference type="NCBI Taxonomy" id="571915"/>
    <lineage>
        <taxon>Bacteria</taxon>
        <taxon>Bacillati</taxon>
        <taxon>Actinomycetota</taxon>
        <taxon>Actinomycetes</taxon>
        <taxon>Mycobacteriales</taxon>
        <taxon>Corynebacteriaceae</taxon>
        <taxon>Corynebacterium</taxon>
    </lineage>
</organism>
<dbReference type="AlphaFoldDB" id="A0A0G3GZA6"/>
<dbReference type="OrthoDB" id="9793156at2"/>
<accession>A0A0G3GZA6</accession>